<dbReference type="Pfam" id="PF01612">
    <property type="entry name" value="DNA_pol_A_exo1"/>
    <property type="match status" value="1"/>
</dbReference>
<evidence type="ECO:0000256" key="8">
    <source>
        <dbReference type="SAM" id="MobiDB-lite"/>
    </source>
</evidence>
<dbReference type="Proteomes" id="UP000297872">
    <property type="component" value="Unassembled WGS sequence"/>
</dbReference>
<keyword evidence="1" id="KW-0540">Nuclease</keyword>
<feature type="region of interest" description="Disordered" evidence="8">
    <location>
        <begin position="212"/>
        <end position="241"/>
    </location>
</feature>
<dbReference type="GO" id="GO:0003676">
    <property type="term" value="F:nucleic acid binding"/>
    <property type="evidence" value="ECO:0007669"/>
    <property type="project" value="InterPro"/>
</dbReference>
<dbReference type="GO" id="GO:0008408">
    <property type="term" value="F:3'-5' exonuclease activity"/>
    <property type="evidence" value="ECO:0007669"/>
    <property type="project" value="InterPro"/>
</dbReference>
<dbReference type="OrthoDB" id="9793333at2"/>
<evidence type="ECO:0000256" key="2">
    <source>
        <dbReference type="ARBA" id="ARBA00022723"/>
    </source>
</evidence>
<keyword evidence="2" id="KW-0479">Metal-binding</keyword>
<evidence type="ECO:0000256" key="3">
    <source>
        <dbReference type="ARBA" id="ARBA00022801"/>
    </source>
</evidence>
<keyword evidence="4 10" id="KW-0269">Exonuclease</keyword>
<evidence type="ECO:0000256" key="4">
    <source>
        <dbReference type="ARBA" id="ARBA00022839"/>
    </source>
</evidence>
<dbReference type="CDD" id="cd06141">
    <property type="entry name" value="WRN_exo"/>
    <property type="match status" value="1"/>
</dbReference>
<evidence type="ECO:0000313" key="11">
    <source>
        <dbReference type="Proteomes" id="UP000297872"/>
    </source>
</evidence>
<feature type="domain" description="3'-5' exonuclease" evidence="9">
    <location>
        <begin position="26"/>
        <end position="195"/>
    </location>
</feature>
<name>A0A4Y8VT10_9BACT</name>
<dbReference type="GO" id="GO:0006139">
    <property type="term" value="P:nucleobase-containing compound metabolic process"/>
    <property type="evidence" value="ECO:0007669"/>
    <property type="project" value="InterPro"/>
</dbReference>
<protein>
    <recommendedName>
        <fullName evidence="6">3'-5' exonuclease</fullName>
    </recommendedName>
    <alternativeName>
        <fullName evidence="7">Werner Syndrome-like exonuclease</fullName>
    </alternativeName>
</protein>
<dbReference type="PANTHER" id="PTHR13620:SF109">
    <property type="entry name" value="3'-5' EXONUCLEASE"/>
    <property type="match status" value="1"/>
</dbReference>
<dbReference type="AlphaFoldDB" id="A0A4Y8VT10"/>
<organism evidence="10 11">
    <name type="scientific">Segatella hominis</name>
    <dbReference type="NCBI Taxonomy" id="2518605"/>
    <lineage>
        <taxon>Bacteria</taxon>
        <taxon>Pseudomonadati</taxon>
        <taxon>Bacteroidota</taxon>
        <taxon>Bacteroidia</taxon>
        <taxon>Bacteroidales</taxon>
        <taxon>Prevotellaceae</taxon>
        <taxon>Segatella</taxon>
    </lineage>
</organism>
<comment type="caution">
    <text evidence="10">The sequence shown here is derived from an EMBL/GenBank/DDBJ whole genome shotgun (WGS) entry which is preliminary data.</text>
</comment>
<dbReference type="InterPro" id="IPR002562">
    <property type="entry name" value="3'-5'_exonuclease_dom"/>
</dbReference>
<evidence type="ECO:0000313" key="10">
    <source>
        <dbReference type="EMBL" id="TFH83438.1"/>
    </source>
</evidence>
<dbReference type="PANTHER" id="PTHR13620">
    <property type="entry name" value="3-5 EXONUCLEASE"/>
    <property type="match status" value="1"/>
</dbReference>
<evidence type="ECO:0000256" key="1">
    <source>
        <dbReference type="ARBA" id="ARBA00022722"/>
    </source>
</evidence>
<evidence type="ECO:0000259" key="9">
    <source>
        <dbReference type="SMART" id="SM00474"/>
    </source>
</evidence>
<reference evidence="10 11" key="1">
    <citation type="submission" date="2019-02" db="EMBL/GenBank/DDBJ databases">
        <title>Draft Genome Sequence of the Prevotella sp. BCRC 81118, Isolated from Human Feces.</title>
        <authorList>
            <person name="Huang C.-H."/>
        </authorList>
    </citation>
    <scope>NUCLEOTIDE SEQUENCE [LARGE SCALE GENOMIC DNA]</scope>
    <source>
        <strain evidence="10 11">BCRC 81118</strain>
    </source>
</reference>
<keyword evidence="11" id="KW-1185">Reference proteome</keyword>
<dbReference type="EMBL" id="SGVY01000006">
    <property type="protein sequence ID" value="TFH83438.1"/>
    <property type="molecule type" value="Genomic_DNA"/>
</dbReference>
<gene>
    <name evidence="10" type="ORF">EXN75_03800</name>
</gene>
<dbReference type="SUPFAM" id="SSF53098">
    <property type="entry name" value="Ribonuclease H-like"/>
    <property type="match status" value="1"/>
</dbReference>
<keyword evidence="3" id="KW-0378">Hydrolase</keyword>
<accession>A0A4Y8VT10</accession>
<proteinExistence type="predicted"/>
<evidence type="ECO:0000256" key="6">
    <source>
        <dbReference type="ARBA" id="ARBA00040531"/>
    </source>
</evidence>
<evidence type="ECO:0000256" key="7">
    <source>
        <dbReference type="ARBA" id="ARBA00042761"/>
    </source>
</evidence>
<keyword evidence="5" id="KW-0460">Magnesium</keyword>
<feature type="compositionally biased region" description="Polar residues" evidence="8">
    <location>
        <begin position="223"/>
        <end position="241"/>
    </location>
</feature>
<sequence length="241" mass="27631">MMKTIFKKYDKHAITALPRVIFEGEIKVIDHPEDVETAVDFLLAQDILGVDTETRPSFKRGVSYEVCLLQVSTEDVCFLFRLNCVGMHPAIIRFLTDKKVPKVGLSWHDDLNQLHKRAEFEPGNFIEIQDMAKDLGLIDMSLQKIYANLFHQKISKSQRLSNWEVSELKDSQKIYAATDAWACIQLYKEFNKLNETHDYVLIEPKIVEPQAESQAESHAEFQVESQAEPQVELISQSKASS</sequence>
<dbReference type="Gene3D" id="3.30.420.10">
    <property type="entry name" value="Ribonuclease H-like superfamily/Ribonuclease H"/>
    <property type="match status" value="1"/>
</dbReference>
<dbReference type="InterPro" id="IPR051132">
    <property type="entry name" value="3-5_Exonuclease_domain"/>
</dbReference>
<dbReference type="GO" id="GO:0046872">
    <property type="term" value="F:metal ion binding"/>
    <property type="evidence" value="ECO:0007669"/>
    <property type="project" value="UniProtKB-KW"/>
</dbReference>
<dbReference type="SMART" id="SM00474">
    <property type="entry name" value="35EXOc"/>
    <property type="match status" value="1"/>
</dbReference>
<dbReference type="InterPro" id="IPR012337">
    <property type="entry name" value="RNaseH-like_sf"/>
</dbReference>
<evidence type="ECO:0000256" key="5">
    <source>
        <dbReference type="ARBA" id="ARBA00022842"/>
    </source>
</evidence>
<dbReference type="InterPro" id="IPR036397">
    <property type="entry name" value="RNaseH_sf"/>
</dbReference>